<organism evidence="1 2">
    <name type="scientific">Eumeta variegata</name>
    <name type="common">Bagworm moth</name>
    <name type="synonym">Eumeta japonica</name>
    <dbReference type="NCBI Taxonomy" id="151549"/>
    <lineage>
        <taxon>Eukaryota</taxon>
        <taxon>Metazoa</taxon>
        <taxon>Ecdysozoa</taxon>
        <taxon>Arthropoda</taxon>
        <taxon>Hexapoda</taxon>
        <taxon>Insecta</taxon>
        <taxon>Pterygota</taxon>
        <taxon>Neoptera</taxon>
        <taxon>Endopterygota</taxon>
        <taxon>Lepidoptera</taxon>
        <taxon>Glossata</taxon>
        <taxon>Ditrysia</taxon>
        <taxon>Tineoidea</taxon>
        <taxon>Psychidae</taxon>
        <taxon>Oiketicinae</taxon>
        <taxon>Eumeta</taxon>
    </lineage>
</organism>
<evidence type="ECO:0000313" key="1">
    <source>
        <dbReference type="EMBL" id="GBP00497.1"/>
    </source>
</evidence>
<proteinExistence type="predicted"/>
<dbReference type="EMBL" id="BGZK01000005">
    <property type="protein sequence ID" value="GBP00497.1"/>
    <property type="molecule type" value="Genomic_DNA"/>
</dbReference>
<reference evidence="1 2" key="1">
    <citation type="journal article" date="2019" name="Commun. Biol.">
        <title>The bagworm genome reveals a unique fibroin gene that provides high tensile strength.</title>
        <authorList>
            <person name="Kono N."/>
            <person name="Nakamura H."/>
            <person name="Ohtoshi R."/>
            <person name="Tomita M."/>
            <person name="Numata K."/>
            <person name="Arakawa K."/>
        </authorList>
    </citation>
    <scope>NUCLEOTIDE SEQUENCE [LARGE SCALE GENOMIC DNA]</scope>
</reference>
<dbReference type="Proteomes" id="UP000299102">
    <property type="component" value="Unassembled WGS sequence"/>
</dbReference>
<comment type="caution">
    <text evidence="1">The sequence shown here is derived from an EMBL/GenBank/DDBJ whole genome shotgun (WGS) entry which is preliminary data.</text>
</comment>
<dbReference type="AlphaFoldDB" id="A0A4C1SGK5"/>
<gene>
    <name evidence="1" type="ORF">EVAR_1022_1</name>
</gene>
<name>A0A4C1SGK5_EUMVA</name>
<protein>
    <submittedName>
        <fullName evidence="1">Uncharacterized protein</fullName>
    </submittedName>
</protein>
<keyword evidence="2" id="KW-1185">Reference proteome</keyword>
<evidence type="ECO:0000313" key="2">
    <source>
        <dbReference type="Proteomes" id="UP000299102"/>
    </source>
</evidence>
<accession>A0A4C1SGK5</accession>
<dbReference type="OrthoDB" id="8049968at2759"/>
<sequence>MHLRSGGRGRRRALLGSTMGWCTPRAEMPVIPVRRATPLAAEVVDPSRIAAVSLSSAFEKFWGVEEAPRVEHIYPLDKQCEDMYMSTTTRKKSGWFMVQLPFLPLRPCLRDS</sequence>